<organism evidence="1 2">
    <name type="scientific">Heterorhabditis bacteriophora</name>
    <name type="common">Entomopathogenic nematode worm</name>
    <dbReference type="NCBI Taxonomy" id="37862"/>
    <lineage>
        <taxon>Eukaryota</taxon>
        <taxon>Metazoa</taxon>
        <taxon>Ecdysozoa</taxon>
        <taxon>Nematoda</taxon>
        <taxon>Chromadorea</taxon>
        <taxon>Rhabditida</taxon>
        <taxon>Rhabditina</taxon>
        <taxon>Rhabditomorpha</taxon>
        <taxon>Strongyloidea</taxon>
        <taxon>Heterorhabditidae</taxon>
        <taxon>Heterorhabditis</taxon>
    </lineage>
</organism>
<protein>
    <submittedName>
        <fullName evidence="2">Beta-galactosidase</fullName>
    </submittedName>
</protein>
<evidence type="ECO:0000313" key="2">
    <source>
        <dbReference type="WBParaSite" id="Hba_16878"/>
    </source>
</evidence>
<evidence type="ECO:0000313" key="1">
    <source>
        <dbReference type="Proteomes" id="UP000095283"/>
    </source>
</evidence>
<proteinExistence type="predicted"/>
<dbReference type="Proteomes" id="UP000095283">
    <property type="component" value="Unplaced"/>
</dbReference>
<keyword evidence="1" id="KW-1185">Reference proteome</keyword>
<accession>A0A1I7XHT3</accession>
<sequence>MNINSWQYLDEKQVYYFQALDLIMSTHGPVMESAIFNRGMPPFGSGPCSFY</sequence>
<name>A0A1I7XHT3_HETBA</name>
<reference evidence="2" key="1">
    <citation type="submission" date="2016-11" db="UniProtKB">
        <authorList>
            <consortium name="WormBaseParasite"/>
        </authorList>
    </citation>
    <scope>IDENTIFICATION</scope>
</reference>
<dbReference type="AlphaFoldDB" id="A0A1I7XHT3"/>
<dbReference type="WBParaSite" id="Hba_16878">
    <property type="protein sequence ID" value="Hba_16878"/>
    <property type="gene ID" value="Hba_16878"/>
</dbReference>